<proteinExistence type="predicted"/>
<dbReference type="EMBL" id="QGNW01001063">
    <property type="protein sequence ID" value="RVW57186.1"/>
    <property type="molecule type" value="Genomic_DNA"/>
</dbReference>
<keyword evidence="1" id="KW-0175">Coiled coil</keyword>
<sequence length="70" mass="7724">MDSMRSRVHELERECSTMKKAIEKIDQLGPSGGAELAGLADQEVRMQVQDSGDSTFTNDFGAEPMRSLSF</sequence>
<gene>
    <name evidence="3" type="ORF">CK203_103344</name>
</gene>
<evidence type="ECO:0000256" key="1">
    <source>
        <dbReference type="SAM" id="Coils"/>
    </source>
</evidence>
<accession>A0A438FB58</accession>
<feature type="region of interest" description="Disordered" evidence="2">
    <location>
        <begin position="48"/>
        <end position="70"/>
    </location>
</feature>
<evidence type="ECO:0000256" key="2">
    <source>
        <dbReference type="SAM" id="MobiDB-lite"/>
    </source>
</evidence>
<reference evidence="3 4" key="1">
    <citation type="journal article" date="2018" name="PLoS Genet.">
        <title>Population sequencing reveals clonal diversity and ancestral inbreeding in the grapevine cultivar Chardonnay.</title>
        <authorList>
            <person name="Roach M.J."/>
            <person name="Johnson D.L."/>
            <person name="Bohlmann J."/>
            <person name="van Vuuren H.J."/>
            <person name="Jones S.J."/>
            <person name="Pretorius I.S."/>
            <person name="Schmidt S.A."/>
            <person name="Borneman A.R."/>
        </authorList>
    </citation>
    <scope>NUCLEOTIDE SEQUENCE [LARGE SCALE GENOMIC DNA]</scope>
    <source>
        <strain evidence="4">cv. Chardonnay</strain>
        <tissue evidence="3">Leaf</tissue>
    </source>
</reference>
<evidence type="ECO:0000313" key="3">
    <source>
        <dbReference type="EMBL" id="RVW57186.1"/>
    </source>
</evidence>
<name>A0A438FB58_VITVI</name>
<protein>
    <submittedName>
        <fullName evidence="3">Uncharacterized protein</fullName>
    </submittedName>
</protein>
<feature type="coiled-coil region" evidence="1">
    <location>
        <begin position="1"/>
        <end position="28"/>
    </location>
</feature>
<evidence type="ECO:0000313" key="4">
    <source>
        <dbReference type="Proteomes" id="UP000288805"/>
    </source>
</evidence>
<organism evidence="3 4">
    <name type="scientific">Vitis vinifera</name>
    <name type="common">Grape</name>
    <dbReference type="NCBI Taxonomy" id="29760"/>
    <lineage>
        <taxon>Eukaryota</taxon>
        <taxon>Viridiplantae</taxon>
        <taxon>Streptophyta</taxon>
        <taxon>Embryophyta</taxon>
        <taxon>Tracheophyta</taxon>
        <taxon>Spermatophyta</taxon>
        <taxon>Magnoliopsida</taxon>
        <taxon>eudicotyledons</taxon>
        <taxon>Gunneridae</taxon>
        <taxon>Pentapetalae</taxon>
        <taxon>rosids</taxon>
        <taxon>Vitales</taxon>
        <taxon>Vitaceae</taxon>
        <taxon>Viteae</taxon>
        <taxon>Vitis</taxon>
    </lineage>
</organism>
<dbReference type="Proteomes" id="UP000288805">
    <property type="component" value="Unassembled WGS sequence"/>
</dbReference>
<comment type="caution">
    <text evidence="3">The sequence shown here is derived from an EMBL/GenBank/DDBJ whole genome shotgun (WGS) entry which is preliminary data.</text>
</comment>
<dbReference type="AlphaFoldDB" id="A0A438FB58"/>
<feature type="compositionally biased region" description="Polar residues" evidence="2">
    <location>
        <begin position="48"/>
        <end position="58"/>
    </location>
</feature>